<protein>
    <submittedName>
        <fullName evidence="1">Uncharacterized protein</fullName>
    </submittedName>
</protein>
<gene>
    <name evidence="1" type="ORF">MNBD_DELTA04-88</name>
</gene>
<sequence length="158" mass="18030">MILTVRHTFMVTGPDLDTGSQHVRFFLDTTRLVRYDLVEIDQEHSICGTAPRFQQELDLVVAANQAILAELLGELRQEGCRQLDDLLTLPQGFQSKLLHTMSHLLDGFFGIDSRFFDLDEDSHRLTAKRRQQIKDTPDQCWLIGITAQSAAEQGFEKK</sequence>
<reference evidence="1" key="1">
    <citation type="submission" date="2018-06" db="EMBL/GenBank/DDBJ databases">
        <authorList>
            <person name="Zhirakovskaya E."/>
        </authorList>
    </citation>
    <scope>NUCLEOTIDE SEQUENCE</scope>
</reference>
<accession>A0A3B0VD63</accession>
<proteinExistence type="predicted"/>
<name>A0A3B0VD63_9ZZZZ</name>
<dbReference type="AlphaFoldDB" id="A0A3B0VD63"/>
<organism evidence="1">
    <name type="scientific">hydrothermal vent metagenome</name>
    <dbReference type="NCBI Taxonomy" id="652676"/>
    <lineage>
        <taxon>unclassified sequences</taxon>
        <taxon>metagenomes</taxon>
        <taxon>ecological metagenomes</taxon>
    </lineage>
</organism>
<evidence type="ECO:0000313" key="1">
    <source>
        <dbReference type="EMBL" id="VAW38650.1"/>
    </source>
</evidence>
<dbReference type="EMBL" id="UOEY01000063">
    <property type="protein sequence ID" value="VAW38650.1"/>
    <property type="molecule type" value="Genomic_DNA"/>
</dbReference>